<dbReference type="InterPro" id="IPR013761">
    <property type="entry name" value="SAM/pointed_sf"/>
</dbReference>
<evidence type="ECO:0000256" key="2">
    <source>
        <dbReference type="SAM" id="MobiDB-lite"/>
    </source>
</evidence>
<evidence type="ECO:0000259" key="3">
    <source>
        <dbReference type="PROSITE" id="PS50105"/>
    </source>
</evidence>
<keyword evidence="5" id="KW-1185">Reference proteome</keyword>
<proteinExistence type="predicted"/>
<dbReference type="CDD" id="cd09487">
    <property type="entry name" value="SAM_superfamily"/>
    <property type="match status" value="1"/>
</dbReference>
<feature type="domain" description="SAM" evidence="3">
    <location>
        <begin position="207"/>
        <end position="252"/>
    </location>
</feature>
<organism evidence="4 5">
    <name type="scientific">Anisodus acutangulus</name>
    <dbReference type="NCBI Taxonomy" id="402998"/>
    <lineage>
        <taxon>Eukaryota</taxon>
        <taxon>Viridiplantae</taxon>
        <taxon>Streptophyta</taxon>
        <taxon>Embryophyta</taxon>
        <taxon>Tracheophyta</taxon>
        <taxon>Spermatophyta</taxon>
        <taxon>Magnoliopsida</taxon>
        <taxon>eudicotyledons</taxon>
        <taxon>Gunneridae</taxon>
        <taxon>Pentapetalae</taxon>
        <taxon>asterids</taxon>
        <taxon>lamiids</taxon>
        <taxon>Solanales</taxon>
        <taxon>Solanaceae</taxon>
        <taxon>Solanoideae</taxon>
        <taxon>Hyoscyameae</taxon>
        <taxon>Anisodus</taxon>
    </lineage>
</organism>
<dbReference type="PANTHER" id="PTHR10627:SF69">
    <property type="entry name" value="PROTEIN BICAUDAL C"/>
    <property type="match status" value="1"/>
</dbReference>
<gene>
    <name evidence="4" type="ORF">K7X08_035469</name>
</gene>
<evidence type="ECO:0000313" key="4">
    <source>
        <dbReference type="EMBL" id="KAJ8537068.1"/>
    </source>
</evidence>
<reference evidence="5" key="1">
    <citation type="journal article" date="2023" name="Proc. Natl. Acad. Sci. U.S.A.">
        <title>Genomic and structural basis for evolution of tropane alkaloid biosynthesis.</title>
        <authorList>
            <person name="Wanga Y.-J."/>
            <person name="Taina T."/>
            <person name="Yua J.-Y."/>
            <person name="Lia J."/>
            <person name="Xua B."/>
            <person name="Chenc J."/>
            <person name="D'Auriad J.C."/>
            <person name="Huanga J.-P."/>
            <person name="Huanga S.-X."/>
        </authorList>
    </citation>
    <scope>NUCLEOTIDE SEQUENCE [LARGE SCALE GENOMIC DNA]</scope>
    <source>
        <strain evidence="5">cv. KIB-2019</strain>
    </source>
</reference>
<dbReference type="Proteomes" id="UP001152561">
    <property type="component" value="Unassembled WGS sequence"/>
</dbReference>
<name>A0A9Q1LL40_9SOLA</name>
<evidence type="ECO:0000256" key="1">
    <source>
        <dbReference type="ARBA" id="ARBA00022737"/>
    </source>
</evidence>
<dbReference type="Gene3D" id="1.10.150.50">
    <property type="entry name" value="Transcription Factor, Ets-1"/>
    <property type="match status" value="1"/>
</dbReference>
<protein>
    <recommendedName>
        <fullName evidence="3">SAM domain-containing protein</fullName>
    </recommendedName>
</protein>
<evidence type="ECO:0000313" key="5">
    <source>
        <dbReference type="Proteomes" id="UP001152561"/>
    </source>
</evidence>
<dbReference type="PROSITE" id="PS50105">
    <property type="entry name" value="SAM_DOMAIN"/>
    <property type="match status" value="1"/>
</dbReference>
<dbReference type="PANTHER" id="PTHR10627">
    <property type="entry name" value="SCP160"/>
    <property type="match status" value="1"/>
</dbReference>
<dbReference type="OrthoDB" id="539213at2759"/>
<dbReference type="AlphaFoldDB" id="A0A9Q1LL40"/>
<feature type="compositionally biased region" description="Polar residues" evidence="2">
    <location>
        <begin position="61"/>
        <end position="78"/>
    </location>
</feature>
<feature type="compositionally biased region" description="Basic and acidic residues" evidence="2">
    <location>
        <begin position="35"/>
        <end position="50"/>
    </location>
</feature>
<sequence length="306" mass="33480">MSELPPPEDVGKMAAHDNVGSKHHRRPSVRLGDIGGDHSSFDQRKPKDSSNRASKNRHRTNLSSNQILSLVDTNTNDNRNSRKNLKNCSSNADDDVDIRDVNLDDVAIGSWKIRSLKSKKGTVTKKMRSGWGSKANDVEKDDKILSTTDVEDLEDNENSGHSPVHSDDNNKINDNVNMGIGIYKGIGNVNSKKRATRVSEEALTDTEDRNGVKVWLNQLGLGQYASLFEIHEVVDEVLPMLTLEDLKDMGISAKMSLALPPDQDGHLLTITTVGLSSPVDSSAGHLLTITIVGLSSPVLQDNKMVK</sequence>
<dbReference type="InterPro" id="IPR001660">
    <property type="entry name" value="SAM"/>
</dbReference>
<dbReference type="SUPFAM" id="SSF47769">
    <property type="entry name" value="SAM/Pointed domain"/>
    <property type="match status" value="1"/>
</dbReference>
<accession>A0A9Q1LL40</accession>
<feature type="region of interest" description="Disordered" evidence="2">
    <location>
        <begin position="1"/>
        <end position="96"/>
    </location>
</feature>
<dbReference type="EMBL" id="JAJAGQ010000018">
    <property type="protein sequence ID" value="KAJ8537068.1"/>
    <property type="molecule type" value="Genomic_DNA"/>
</dbReference>
<keyword evidence="1" id="KW-0677">Repeat</keyword>
<feature type="region of interest" description="Disordered" evidence="2">
    <location>
        <begin position="127"/>
        <end position="171"/>
    </location>
</feature>
<dbReference type="Pfam" id="PF07647">
    <property type="entry name" value="SAM_2"/>
    <property type="match status" value="1"/>
</dbReference>
<comment type="caution">
    <text evidence="4">The sequence shown here is derived from an EMBL/GenBank/DDBJ whole genome shotgun (WGS) entry which is preliminary data.</text>
</comment>